<feature type="compositionally biased region" description="Basic and acidic residues" evidence="1">
    <location>
        <begin position="1"/>
        <end position="44"/>
    </location>
</feature>
<feature type="region of interest" description="Disordered" evidence="1">
    <location>
        <begin position="1"/>
        <end position="66"/>
    </location>
</feature>
<comment type="caution">
    <text evidence="2">The sequence shown here is derived from an EMBL/GenBank/DDBJ whole genome shotgun (WGS) entry which is preliminary data.</text>
</comment>
<feature type="non-terminal residue" evidence="2">
    <location>
        <position position="200"/>
    </location>
</feature>
<feature type="compositionally biased region" description="Basic and acidic residues" evidence="1">
    <location>
        <begin position="51"/>
        <end position="62"/>
    </location>
</feature>
<sequence>MKEKEIEKENESEKKEIESKQKKSEYEERKEKECENEKKNEKEIKNKKKEKTKEKDDSERGQVRNISTNQLVSKSLSDEFQLQYCPDERWFKLTSKVCFLELFLSKCDVSIDFKSPQFRSIDGDNIADELVSIKAPHLGMNNCHSSIIDDVSILNDDKESIFNENHGVDEHVGEVISIRPLQNLVVYDSGCPCKQFNYFG</sequence>
<accession>A0A9D3UF03</accession>
<keyword evidence="3" id="KW-1185">Reference proteome</keyword>
<evidence type="ECO:0000313" key="3">
    <source>
        <dbReference type="Proteomes" id="UP000828251"/>
    </source>
</evidence>
<evidence type="ECO:0000313" key="2">
    <source>
        <dbReference type="EMBL" id="KAH1039375.1"/>
    </source>
</evidence>
<name>A0A9D3UF03_9ROSI</name>
<organism evidence="2 3">
    <name type="scientific">Gossypium stocksii</name>
    <dbReference type="NCBI Taxonomy" id="47602"/>
    <lineage>
        <taxon>Eukaryota</taxon>
        <taxon>Viridiplantae</taxon>
        <taxon>Streptophyta</taxon>
        <taxon>Embryophyta</taxon>
        <taxon>Tracheophyta</taxon>
        <taxon>Spermatophyta</taxon>
        <taxon>Magnoliopsida</taxon>
        <taxon>eudicotyledons</taxon>
        <taxon>Gunneridae</taxon>
        <taxon>Pentapetalae</taxon>
        <taxon>rosids</taxon>
        <taxon>malvids</taxon>
        <taxon>Malvales</taxon>
        <taxon>Malvaceae</taxon>
        <taxon>Malvoideae</taxon>
        <taxon>Gossypium</taxon>
    </lineage>
</organism>
<proteinExistence type="predicted"/>
<evidence type="ECO:0000256" key="1">
    <source>
        <dbReference type="SAM" id="MobiDB-lite"/>
    </source>
</evidence>
<dbReference type="AlphaFoldDB" id="A0A9D3UF03"/>
<dbReference type="EMBL" id="JAIQCV010000012">
    <property type="protein sequence ID" value="KAH1039375.1"/>
    <property type="molecule type" value="Genomic_DNA"/>
</dbReference>
<gene>
    <name evidence="2" type="ORF">J1N35_041118</name>
</gene>
<dbReference type="Proteomes" id="UP000828251">
    <property type="component" value="Unassembled WGS sequence"/>
</dbReference>
<protein>
    <submittedName>
        <fullName evidence="2">Uncharacterized protein</fullName>
    </submittedName>
</protein>
<reference evidence="2 3" key="1">
    <citation type="journal article" date="2021" name="Plant Biotechnol. J.">
        <title>Multi-omics assisted identification of the key and species-specific regulatory components of drought-tolerant mechanisms in Gossypium stocksii.</title>
        <authorList>
            <person name="Yu D."/>
            <person name="Ke L."/>
            <person name="Zhang D."/>
            <person name="Wu Y."/>
            <person name="Sun Y."/>
            <person name="Mei J."/>
            <person name="Sun J."/>
            <person name="Sun Y."/>
        </authorList>
    </citation>
    <scope>NUCLEOTIDE SEQUENCE [LARGE SCALE GENOMIC DNA]</scope>
    <source>
        <strain evidence="3">cv. E1</strain>
        <tissue evidence="2">Leaf</tissue>
    </source>
</reference>